<dbReference type="AlphaFoldDB" id="X1W1Y6"/>
<proteinExistence type="predicted"/>
<protein>
    <submittedName>
        <fullName evidence="1">Uncharacterized protein</fullName>
    </submittedName>
</protein>
<sequence length="32" mass="3371">MTIGQLPRSFVITSALKYSIGLQGGKFSNKAG</sequence>
<evidence type="ECO:0000313" key="1">
    <source>
        <dbReference type="EMBL" id="GAJ22770.1"/>
    </source>
</evidence>
<name>X1W1Y6_9ZZZZ</name>
<dbReference type="EMBL" id="BARW01042510">
    <property type="protein sequence ID" value="GAJ22770.1"/>
    <property type="molecule type" value="Genomic_DNA"/>
</dbReference>
<feature type="non-terminal residue" evidence="1">
    <location>
        <position position="32"/>
    </location>
</feature>
<accession>X1W1Y6</accession>
<reference evidence="1" key="1">
    <citation type="journal article" date="2014" name="Front. Microbiol.">
        <title>High frequency of phylogenetically diverse reductive dehalogenase-homologous genes in deep subseafloor sedimentary metagenomes.</title>
        <authorList>
            <person name="Kawai M."/>
            <person name="Futagami T."/>
            <person name="Toyoda A."/>
            <person name="Takaki Y."/>
            <person name="Nishi S."/>
            <person name="Hori S."/>
            <person name="Arai W."/>
            <person name="Tsubouchi T."/>
            <person name="Morono Y."/>
            <person name="Uchiyama I."/>
            <person name="Ito T."/>
            <person name="Fujiyama A."/>
            <person name="Inagaki F."/>
            <person name="Takami H."/>
        </authorList>
    </citation>
    <scope>NUCLEOTIDE SEQUENCE</scope>
    <source>
        <strain evidence="1">Expedition CK06-06</strain>
    </source>
</reference>
<organism evidence="1">
    <name type="scientific">marine sediment metagenome</name>
    <dbReference type="NCBI Taxonomy" id="412755"/>
    <lineage>
        <taxon>unclassified sequences</taxon>
        <taxon>metagenomes</taxon>
        <taxon>ecological metagenomes</taxon>
    </lineage>
</organism>
<gene>
    <name evidence="1" type="ORF">S12H4_62956</name>
</gene>
<comment type="caution">
    <text evidence="1">The sequence shown here is derived from an EMBL/GenBank/DDBJ whole genome shotgun (WGS) entry which is preliminary data.</text>
</comment>